<dbReference type="EMBL" id="KZ502547">
    <property type="protein sequence ID" value="PKU76225.1"/>
    <property type="molecule type" value="Genomic_DNA"/>
</dbReference>
<sequence>MSRCFSHSNVFPRLFARFGSASYTCAYCFAHSTCCLLALSSSSRPPASAMVQFGGTGPTGSYDRADDIASLSISWYTL</sequence>
<gene>
    <name evidence="1" type="ORF">MA16_Dca015545</name>
</gene>
<accession>A0A2I0WKP9</accession>
<reference evidence="1 2" key="1">
    <citation type="journal article" date="2016" name="Sci. Rep.">
        <title>The Dendrobium catenatum Lindl. genome sequence provides insights into polysaccharide synthase, floral development and adaptive evolution.</title>
        <authorList>
            <person name="Zhang G.Q."/>
            <person name="Xu Q."/>
            <person name="Bian C."/>
            <person name="Tsai W.C."/>
            <person name="Yeh C.M."/>
            <person name="Liu K.W."/>
            <person name="Yoshida K."/>
            <person name="Zhang L.S."/>
            <person name="Chang S.B."/>
            <person name="Chen F."/>
            <person name="Shi Y."/>
            <person name="Su Y.Y."/>
            <person name="Zhang Y.Q."/>
            <person name="Chen L.J."/>
            <person name="Yin Y."/>
            <person name="Lin M."/>
            <person name="Huang H."/>
            <person name="Deng H."/>
            <person name="Wang Z.W."/>
            <person name="Zhu S.L."/>
            <person name="Zhao X."/>
            <person name="Deng C."/>
            <person name="Niu S.C."/>
            <person name="Huang J."/>
            <person name="Wang M."/>
            <person name="Liu G.H."/>
            <person name="Yang H.J."/>
            <person name="Xiao X.J."/>
            <person name="Hsiao Y.Y."/>
            <person name="Wu W.L."/>
            <person name="Chen Y.Y."/>
            <person name="Mitsuda N."/>
            <person name="Ohme-Takagi M."/>
            <person name="Luo Y.B."/>
            <person name="Van de Peer Y."/>
            <person name="Liu Z.J."/>
        </authorList>
    </citation>
    <scope>NUCLEOTIDE SEQUENCE [LARGE SCALE GENOMIC DNA]</scope>
    <source>
        <tissue evidence="1">The whole plant</tissue>
    </source>
</reference>
<organism evidence="1 2">
    <name type="scientific">Dendrobium catenatum</name>
    <dbReference type="NCBI Taxonomy" id="906689"/>
    <lineage>
        <taxon>Eukaryota</taxon>
        <taxon>Viridiplantae</taxon>
        <taxon>Streptophyta</taxon>
        <taxon>Embryophyta</taxon>
        <taxon>Tracheophyta</taxon>
        <taxon>Spermatophyta</taxon>
        <taxon>Magnoliopsida</taxon>
        <taxon>Liliopsida</taxon>
        <taxon>Asparagales</taxon>
        <taxon>Orchidaceae</taxon>
        <taxon>Epidendroideae</taxon>
        <taxon>Malaxideae</taxon>
        <taxon>Dendrobiinae</taxon>
        <taxon>Dendrobium</taxon>
    </lineage>
</organism>
<name>A0A2I0WKP9_9ASPA</name>
<dbReference type="AlphaFoldDB" id="A0A2I0WKP9"/>
<dbReference type="Proteomes" id="UP000233837">
    <property type="component" value="Unassembled WGS sequence"/>
</dbReference>
<proteinExistence type="predicted"/>
<reference evidence="1 2" key="2">
    <citation type="journal article" date="2017" name="Nature">
        <title>The Apostasia genome and the evolution of orchids.</title>
        <authorList>
            <person name="Zhang G.Q."/>
            <person name="Liu K.W."/>
            <person name="Li Z."/>
            <person name="Lohaus R."/>
            <person name="Hsiao Y.Y."/>
            <person name="Niu S.C."/>
            <person name="Wang J.Y."/>
            <person name="Lin Y.C."/>
            <person name="Xu Q."/>
            <person name="Chen L.J."/>
            <person name="Yoshida K."/>
            <person name="Fujiwara S."/>
            <person name="Wang Z.W."/>
            <person name="Zhang Y.Q."/>
            <person name="Mitsuda N."/>
            <person name="Wang M."/>
            <person name="Liu G.H."/>
            <person name="Pecoraro L."/>
            <person name="Huang H.X."/>
            <person name="Xiao X.J."/>
            <person name="Lin M."/>
            <person name="Wu X.Y."/>
            <person name="Wu W.L."/>
            <person name="Chen Y.Y."/>
            <person name="Chang S.B."/>
            <person name="Sakamoto S."/>
            <person name="Ohme-Takagi M."/>
            <person name="Yagi M."/>
            <person name="Zeng S.J."/>
            <person name="Shen C.Y."/>
            <person name="Yeh C.M."/>
            <person name="Luo Y.B."/>
            <person name="Tsai W.C."/>
            <person name="Van de Peer Y."/>
            <person name="Liu Z.J."/>
        </authorList>
    </citation>
    <scope>NUCLEOTIDE SEQUENCE [LARGE SCALE GENOMIC DNA]</scope>
    <source>
        <tissue evidence="1">The whole plant</tissue>
    </source>
</reference>
<evidence type="ECO:0000313" key="2">
    <source>
        <dbReference type="Proteomes" id="UP000233837"/>
    </source>
</evidence>
<keyword evidence="2" id="KW-1185">Reference proteome</keyword>
<evidence type="ECO:0000313" key="1">
    <source>
        <dbReference type="EMBL" id="PKU76225.1"/>
    </source>
</evidence>
<protein>
    <submittedName>
        <fullName evidence="1">Uncharacterized protein</fullName>
    </submittedName>
</protein>